<protein>
    <submittedName>
        <fullName evidence="10">Uncharacterized protein</fullName>
    </submittedName>
</protein>
<evidence type="ECO:0000256" key="7">
    <source>
        <dbReference type="SAM" id="Phobius"/>
    </source>
</evidence>
<feature type="transmembrane region" description="Helical" evidence="7">
    <location>
        <begin position="861"/>
        <end position="882"/>
    </location>
</feature>
<evidence type="ECO:0000256" key="3">
    <source>
        <dbReference type="ARBA" id="ARBA00022989"/>
    </source>
</evidence>
<evidence type="ECO:0000256" key="1">
    <source>
        <dbReference type="ARBA" id="ARBA00004141"/>
    </source>
</evidence>
<dbReference type="InterPro" id="IPR053231">
    <property type="entry name" value="GPCR_LN-TM7"/>
</dbReference>
<dbReference type="GeneID" id="100891456"/>
<keyword evidence="3 7" id="KW-1133">Transmembrane helix</keyword>
<dbReference type="AlphaFoldDB" id="A0A7M7LP15"/>
<dbReference type="PANTHER" id="PTHR45902:SF1">
    <property type="entry name" value="LATROPHILIN RECEPTOR-LIKE PROTEIN A"/>
    <property type="match status" value="1"/>
</dbReference>
<feature type="transmembrane region" description="Helical" evidence="7">
    <location>
        <begin position="903"/>
        <end position="924"/>
    </location>
</feature>
<dbReference type="InParanoid" id="A0A7M7LP15"/>
<evidence type="ECO:0000259" key="8">
    <source>
        <dbReference type="PROSITE" id="PS50261"/>
    </source>
</evidence>
<feature type="transmembrane region" description="Helical" evidence="7">
    <location>
        <begin position="808"/>
        <end position="829"/>
    </location>
</feature>
<proteinExistence type="predicted"/>
<evidence type="ECO:0000256" key="2">
    <source>
        <dbReference type="ARBA" id="ARBA00022692"/>
    </source>
</evidence>
<dbReference type="PROSITE" id="PS50261">
    <property type="entry name" value="G_PROTEIN_RECEP_F2_4"/>
    <property type="match status" value="1"/>
</dbReference>
<feature type="transmembrane region" description="Helical" evidence="7">
    <location>
        <begin position="696"/>
        <end position="719"/>
    </location>
</feature>
<accession>A0A7M7LP15</accession>
<dbReference type="RefSeq" id="XP_003723884.3">
    <property type="nucleotide sequence ID" value="XM_003723836.3"/>
</dbReference>
<evidence type="ECO:0000259" key="9">
    <source>
        <dbReference type="PROSITE" id="PS50958"/>
    </source>
</evidence>
<keyword evidence="5" id="KW-1015">Disulfide bond</keyword>
<dbReference type="InterPro" id="IPR000832">
    <property type="entry name" value="GPCR_2_secretin-like"/>
</dbReference>
<keyword evidence="4 7" id="KW-0472">Membrane</keyword>
<sequence>MVGHNVVQDPGDEEAHGELWWMRIENEPEEDEYIDSDEYQSRIVNMAHLIALLLAACTVTVAGANGAFGSGFPANIAGTCTPEQTCNGQCPWTERSQGRPPLCFCDQDCQFFNDCCKDHSQCSRYRTFVSSAQPQPSSITNTSATYSCVSLQNFVDKKEWQIISAGRPVEKMRLGYYIIATCPTYISSDIDRNYRKMCEDENRDTILNTPVYDHQGLTYKNMFCALCNGLSIQNIKSWNVEFSNCNSSFNSTGLWTVNSNGGPSGGFAEWVTLATKHCIVSTTEPVEAKPLRRCFPNLVSDCPSNFYDQRIRTLCQRYQSVIAANGIYYRNKYCAQCNLGVEVRCNIVRYDPSRIRFYSLRIVADFSKGDYYVINHEGERSLGFPPCPNQDQIFDIFLEKCRVVNCAKGYLTPFGDCIKIPSTIPTSCGPFKNRKSVRIDTQLSNKFDFNSNECSDMIDWWLTCVAEVRRVRLSFNSNDLVGECSVDNIYRVANISITARNNSDPRVSASLMSLIETFNSQLELQSMPCHTLNIDFQQGCLSLHRDLIGEGKCRDVTMNSSRSVQFNVTGNQTQMATNLNVNYQGKILQNLIYVTSFTEIGTQVHTRQRVMACNRLALDHVPCPVDSAPYSDFIVVPMKNGKERLKYLPTEKVIKANQYEITANGTVLVCHGVLGNISASIAEDRIPIFSFSSAEIMVSCFGLGLSLISMLITFTTYLVFPSMRNLPGKTVMSLIVALFVGQGLFLFGVGETRNDTICTVIAIVLHYAWLSAFTWTNVLAFHLSQSLGTRAGSMRKRFAMGSQISKTFLLYCAYGWGAPLIVVLISVAVDLWSNANFHYGTKASCWITGGLANLLAFGAPVGLTLLVNVAMFTNIVIGFLSRRTPSSGLDDERRRRRKSRRDTMVSFKIALLMGFTWLFAYIAAWAAITVLWYVFILLNSLQGVYILTAFTCNRGTCKLWSTKVNRFRERCSKMATRTTHNSSGHHRCIRDEGSRDELSGDICHAEEAMEESKGHEDADHNADIDPVPELSITPV</sequence>
<reference evidence="10" key="2">
    <citation type="submission" date="2021-01" db="UniProtKB">
        <authorList>
            <consortium name="EnsemblMetazoa"/>
        </authorList>
    </citation>
    <scope>IDENTIFICATION</scope>
</reference>
<dbReference type="OrthoDB" id="6134459at2759"/>
<feature type="region of interest" description="Disordered" evidence="6">
    <location>
        <begin position="1007"/>
        <end position="1035"/>
    </location>
</feature>
<dbReference type="KEGG" id="spu:100891456"/>
<organism evidence="10 11">
    <name type="scientific">Strongylocentrotus purpuratus</name>
    <name type="common">Purple sea urchin</name>
    <dbReference type="NCBI Taxonomy" id="7668"/>
    <lineage>
        <taxon>Eukaryota</taxon>
        <taxon>Metazoa</taxon>
        <taxon>Echinodermata</taxon>
        <taxon>Eleutherozoa</taxon>
        <taxon>Echinozoa</taxon>
        <taxon>Echinoidea</taxon>
        <taxon>Euechinoidea</taxon>
        <taxon>Echinacea</taxon>
        <taxon>Camarodonta</taxon>
        <taxon>Echinidea</taxon>
        <taxon>Strongylocentrotidae</taxon>
        <taxon>Strongylocentrotus</taxon>
    </lineage>
</organism>
<dbReference type="EnsemblMetazoa" id="XM_003723836">
    <property type="protein sequence ID" value="XP_003723884"/>
    <property type="gene ID" value="LOC100891456"/>
</dbReference>
<dbReference type="Gene3D" id="1.20.1070.10">
    <property type="entry name" value="Rhodopsin 7-helix transmembrane proteins"/>
    <property type="match status" value="1"/>
</dbReference>
<feature type="domain" description="G-protein coupled receptors family 2 profile 2" evidence="8">
    <location>
        <begin position="695"/>
        <end position="954"/>
    </location>
</feature>
<evidence type="ECO:0000256" key="4">
    <source>
        <dbReference type="ARBA" id="ARBA00023136"/>
    </source>
</evidence>
<evidence type="ECO:0000256" key="6">
    <source>
        <dbReference type="SAM" id="MobiDB-lite"/>
    </source>
</evidence>
<reference evidence="11" key="1">
    <citation type="submission" date="2015-02" db="EMBL/GenBank/DDBJ databases">
        <title>Genome sequencing for Strongylocentrotus purpuratus.</title>
        <authorList>
            <person name="Murali S."/>
            <person name="Liu Y."/>
            <person name="Vee V."/>
            <person name="English A."/>
            <person name="Wang M."/>
            <person name="Skinner E."/>
            <person name="Han Y."/>
            <person name="Muzny D.M."/>
            <person name="Worley K.C."/>
            <person name="Gibbs R.A."/>
        </authorList>
    </citation>
    <scope>NUCLEOTIDE SEQUENCE</scope>
</reference>
<dbReference type="CDD" id="cd15039">
    <property type="entry name" value="7tmB3_Methuselah-like"/>
    <property type="match status" value="1"/>
</dbReference>
<dbReference type="GO" id="GO:0004930">
    <property type="term" value="F:G protein-coupled receptor activity"/>
    <property type="evidence" value="ECO:0007669"/>
    <property type="project" value="InterPro"/>
</dbReference>
<dbReference type="GO" id="GO:0007166">
    <property type="term" value="P:cell surface receptor signaling pathway"/>
    <property type="evidence" value="ECO:0007669"/>
    <property type="project" value="InterPro"/>
</dbReference>
<dbReference type="InterPro" id="IPR001212">
    <property type="entry name" value="Somatomedin_B_dom"/>
</dbReference>
<dbReference type="PANTHER" id="PTHR45902">
    <property type="entry name" value="LATROPHILIN RECEPTOR-LIKE PROTEIN A"/>
    <property type="match status" value="1"/>
</dbReference>
<dbReference type="Proteomes" id="UP000007110">
    <property type="component" value="Unassembled WGS sequence"/>
</dbReference>
<keyword evidence="2 7" id="KW-0812">Transmembrane</keyword>
<dbReference type="InterPro" id="IPR017981">
    <property type="entry name" value="GPCR_2-like_7TM"/>
</dbReference>
<feature type="domain" description="SMB" evidence="9">
    <location>
        <begin position="82"/>
        <end position="127"/>
    </location>
</feature>
<feature type="transmembrane region" description="Helical" evidence="7">
    <location>
        <begin position="761"/>
        <end position="787"/>
    </location>
</feature>
<feature type="transmembrane region" description="Helical" evidence="7">
    <location>
        <begin position="731"/>
        <end position="749"/>
    </location>
</feature>
<evidence type="ECO:0000256" key="5">
    <source>
        <dbReference type="ARBA" id="ARBA00023157"/>
    </source>
</evidence>
<comment type="subcellular location">
    <subcellularLocation>
        <location evidence="1">Membrane</location>
        <topology evidence="1">Multi-pass membrane protein</topology>
    </subcellularLocation>
</comment>
<dbReference type="Pfam" id="PF00002">
    <property type="entry name" value="7tm_2"/>
    <property type="match status" value="1"/>
</dbReference>
<feature type="compositionally biased region" description="Basic and acidic residues" evidence="6">
    <location>
        <begin position="1007"/>
        <end position="1023"/>
    </location>
</feature>
<name>A0A7M7LP15_STRPU</name>
<evidence type="ECO:0000313" key="10">
    <source>
        <dbReference type="EnsemblMetazoa" id="XP_003723884"/>
    </source>
</evidence>
<dbReference type="OMA" id="AYSSFIC"/>
<dbReference type="PRINTS" id="PR00249">
    <property type="entry name" value="GPCRSECRETIN"/>
</dbReference>
<dbReference type="GO" id="GO:0016020">
    <property type="term" value="C:membrane"/>
    <property type="evidence" value="ECO:0007669"/>
    <property type="project" value="UniProtKB-SubCell"/>
</dbReference>
<feature type="transmembrane region" description="Helical" evidence="7">
    <location>
        <begin position="930"/>
        <end position="950"/>
    </location>
</feature>
<dbReference type="PROSITE" id="PS50958">
    <property type="entry name" value="SMB_2"/>
    <property type="match status" value="1"/>
</dbReference>
<evidence type="ECO:0000313" key="11">
    <source>
        <dbReference type="Proteomes" id="UP000007110"/>
    </source>
</evidence>
<keyword evidence="11" id="KW-1185">Reference proteome</keyword>